<dbReference type="GO" id="GO:0003735">
    <property type="term" value="F:structural constituent of ribosome"/>
    <property type="evidence" value="ECO:0007669"/>
    <property type="project" value="InterPro"/>
</dbReference>
<evidence type="ECO:0000256" key="6">
    <source>
        <dbReference type="RuleBase" id="RU003934"/>
    </source>
</evidence>
<reference evidence="7" key="1">
    <citation type="journal article" date="2019" name="Genome Biol. Evol.">
        <title>Plastid Genomes and Proteins Illuminate the Evolution of Eustigmatophyte Algae and Their Bacterial Endosymbionts.</title>
        <authorList>
            <person name="Sevcikova T."/>
            <person name="Yurchenko T."/>
            <person name="Fawley K.P."/>
            <person name="Amaral R."/>
            <person name="Strnad H."/>
            <person name="Santos L.M."/>
            <person name="Fawley M.W."/>
            <person name="Elias M."/>
        </authorList>
    </citation>
    <scope>NUCLEOTIDE SEQUENCE</scope>
    <source>
        <strain evidence="7">CAUP Q 401</strain>
    </source>
</reference>
<keyword evidence="5 6" id="KW-0687">Ribonucleoprotein</keyword>
<dbReference type="NCBIfam" id="NF004363">
    <property type="entry name" value="PRK05738.2-4"/>
    <property type="match status" value="1"/>
</dbReference>
<dbReference type="Gene3D" id="3.30.70.330">
    <property type="match status" value="1"/>
</dbReference>
<organism evidence="7">
    <name type="scientific">Pseudellipsoidion edaphicum</name>
    <dbReference type="NCBI Taxonomy" id="1431838"/>
    <lineage>
        <taxon>Eukaryota</taxon>
        <taxon>Sar</taxon>
        <taxon>Stramenopiles</taxon>
        <taxon>Ochrophyta</taxon>
        <taxon>Eustigmatophyceae</taxon>
        <taxon>Eustigmatales</taxon>
        <taxon>Neomonodaceae</taxon>
        <taxon>Pseudellipsoidion</taxon>
    </lineage>
</organism>
<dbReference type="SUPFAM" id="SSF54189">
    <property type="entry name" value="Ribosomal proteins S24e, L23 and L15e"/>
    <property type="match status" value="1"/>
</dbReference>
<comment type="similarity">
    <text evidence="1 6">Belongs to the universal ribosomal protein uL23 family.</text>
</comment>
<evidence type="ECO:0000256" key="1">
    <source>
        <dbReference type="ARBA" id="ARBA00006700"/>
    </source>
</evidence>
<accession>A0A410D2L2</accession>
<dbReference type="Pfam" id="PF00276">
    <property type="entry name" value="Ribosomal_L23"/>
    <property type="match status" value="1"/>
</dbReference>
<keyword evidence="2" id="KW-0699">rRNA-binding</keyword>
<gene>
    <name evidence="7" type="primary">rpl23</name>
</gene>
<name>A0A410D2L2_9STRA</name>
<geneLocation type="plastid" evidence="7"/>
<keyword evidence="3" id="KW-0694">RNA-binding</keyword>
<dbReference type="PROSITE" id="PS00050">
    <property type="entry name" value="RIBOSOMAL_L23"/>
    <property type="match status" value="1"/>
</dbReference>
<evidence type="ECO:0000256" key="5">
    <source>
        <dbReference type="ARBA" id="ARBA00023274"/>
    </source>
</evidence>
<dbReference type="InterPro" id="IPR001014">
    <property type="entry name" value="Ribosomal_uL23_CS"/>
</dbReference>
<dbReference type="AlphaFoldDB" id="A0A410D2L2"/>
<dbReference type="InterPro" id="IPR013025">
    <property type="entry name" value="Ribosomal_uL23-like"/>
</dbReference>
<sequence>MINEKLQKVAEFEWIDILRYPLATEKATNTASKNYHTFIVDKKANKTLIKKAFEYVFNVKVVQIQTLTMPKKTKRRRQFEGQLAIYKKAIIRLSPEYNLDFFGMEKTSLGI</sequence>
<dbReference type="HAMAP" id="MF_01369_B">
    <property type="entry name" value="Ribosomal_uL23_B"/>
    <property type="match status" value="1"/>
</dbReference>
<dbReference type="InterPro" id="IPR012677">
    <property type="entry name" value="Nucleotide-bd_a/b_plait_sf"/>
</dbReference>
<dbReference type="GeneID" id="38948166"/>
<evidence type="ECO:0000256" key="3">
    <source>
        <dbReference type="ARBA" id="ARBA00022884"/>
    </source>
</evidence>
<dbReference type="GO" id="GO:0006412">
    <property type="term" value="P:translation"/>
    <property type="evidence" value="ECO:0007669"/>
    <property type="project" value="InterPro"/>
</dbReference>
<dbReference type="EMBL" id="MK281457">
    <property type="protein sequence ID" value="QAA11960.1"/>
    <property type="molecule type" value="Genomic_DNA"/>
</dbReference>
<evidence type="ECO:0000313" key="7">
    <source>
        <dbReference type="EMBL" id="QAA11960.1"/>
    </source>
</evidence>
<proteinExistence type="inferred from homology"/>
<dbReference type="PANTHER" id="PTHR11620">
    <property type="entry name" value="60S RIBOSOMAL PROTEIN L23A"/>
    <property type="match status" value="1"/>
</dbReference>
<dbReference type="InterPro" id="IPR012678">
    <property type="entry name" value="Ribosomal_uL23/eL15/eS24_sf"/>
</dbReference>
<evidence type="ECO:0000256" key="4">
    <source>
        <dbReference type="ARBA" id="ARBA00022980"/>
    </source>
</evidence>
<keyword evidence="4 6" id="KW-0689">Ribosomal protein</keyword>
<dbReference type="GO" id="GO:0019843">
    <property type="term" value="F:rRNA binding"/>
    <property type="evidence" value="ECO:0007669"/>
    <property type="project" value="UniProtKB-KW"/>
</dbReference>
<dbReference type="GO" id="GO:0005840">
    <property type="term" value="C:ribosome"/>
    <property type="evidence" value="ECO:0007669"/>
    <property type="project" value="UniProtKB-KW"/>
</dbReference>
<dbReference type="GO" id="GO:1990904">
    <property type="term" value="C:ribonucleoprotein complex"/>
    <property type="evidence" value="ECO:0007669"/>
    <property type="project" value="UniProtKB-KW"/>
</dbReference>
<keyword evidence="7" id="KW-0934">Plastid</keyword>
<protein>
    <submittedName>
        <fullName evidence="7">Ribosomal protein L23</fullName>
    </submittedName>
</protein>
<evidence type="ECO:0000256" key="2">
    <source>
        <dbReference type="ARBA" id="ARBA00022730"/>
    </source>
</evidence>
<dbReference type="RefSeq" id="YP_009551023.1">
    <property type="nucleotide sequence ID" value="NC_040299.1"/>
</dbReference>